<sequence>MLRAFLLPLRLFFAVSLLALLMGGAQAQDVQPLPPLAAHVTDTVGLLSVDRREAIEARLVALEREKGAQVAVLLVATTRPEAIEEYALRVAEAGRLGRKGVDDGVLFVVARDDRRMRIEVGRGLEGAIPDAIAKRIIADVVTPYFKAGDFPRGVEAGVDAIAARVSGEPLPAPPVPGQGGDGAMGLEELLVVGMIVTIVIGGILRAIFGRLLGATLASGLVGFGAWTLTGALAIGVVGGLLAFVFVLVMGSGGGTRHTGGPWSGGGMGGMGGGGFGRGGGWSGGGGGFGGGGASGGW</sequence>
<evidence type="ECO:0000256" key="2">
    <source>
        <dbReference type="SAM" id="SignalP"/>
    </source>
</evidence>
<dbReference type="EMBL" id="BJNV01000004">
    <property type="protein sequence ID" value="GEC94134.1"/>
    <property type="molecule type" value="Genomic_DNA"/>
</dbReference>
<feature type="signal peptide" evidence="2">
    <location>
        <begin position="1"/>
        <end position="27"/>
    </location>
</feature>
<feature type="transmembrane region" description="Helical" evidence="1">
    <location>
        <begin position="220"/>
        <end position="248"/>
    </location>
</feature>
<organism evidence="4 5">
    <name type="scientific">Zoogloea ramigera</name>
    <dbReference type="NCBI Taxonomy" id="350"/>
    <lineage>
        <taxon>Bacteria</taxon>
        <taxon>Pseudomonadati</taxon>
        <taxon>Pseudomonadota</taxon>
        <taxon>Betaproteobacteria</taxon>
        <taxon>Rhodocyclales</taxon>
        <taxon>Zoogloeaceae</taxon>
        <taxon>Zoogloea</taxon>
    </lineage>
</organism>
<evidence type="ECO:0000313" key="5">
    <source>
        <dbReference type="Proteomes" id="UP000318422"/>
    </source>
</evidence>
<evidence type="ECO:0000313" key="4">
    <source>
        <dbReference type="EMBL" id="GEC94134.1"/>
    </source>
</evidence>
<feature type="transmembrane region" description="Helical" evidence="1">
    <location>
        <begin position="189"/>
        <end position="208"/>
    </location>
</feature>
<keyword evidence="1" id="KW-1133">Transmembrane helix</keyword>
<keyword evidence="1" id="KW-0472">Membrane</keyword>
<dbReference type="RefSeq" id="WP_141348899.1">
    <property type="nucleotide sequence ID" value="NZ_BJNV01000004.1"/>
</dbReference>
<feature type="domain" description="TPM" evidence="3">
    <location>
        <begin position="40"/>
        <end position="163"/>
    </location>
</feature>
<proteinExistence type="predicted"/>
<dbReference type="PANTHER" id="PTHR30373:SF2">
    <property type="entry name" value="UPF0603 PROTEIN YGCG"/>
    <property type="match status" value="1"/>
</dbReference>
<dbReference type="AlphaFoldDB" id="A0A4Y4CRP0"/>
<reference evidence="4 5" key="1">
    <citation type="submission" date="2019-06" db="EMBL/GenBank/DDBJ databases">
        <title>Whole genome shotgun sequence of Zoogloea ramigera NBRC 15342.</title>
        <authorList>
            <person name="Hosoyama A."/>
            <person name="Uohara A."/>
            <person name="Ohji S."/>
            <person name="Ichikawa N."/>
        </authorList>
    </citation>
    <scope>NUCLEOTIDE SEQUENCE [LARGE SCALE GENOMIC DNA]</scope>
    <source>
        <strain evidence="4 5">NBRC 15342</strain>
    </source>
</reference>
<dbReference type="Proteomes" id="UP000318422">
    <property type="component" value="Unassembled WGS sequence"/>
</dbReference>
<dbReference type="Pfam" id="PF04536">
    <property type="entry name" value="TPM_phosphatase"/>
    <property type="match status" value="1"/>
</dbReference>
<feature type="chain" id="PRO_5021433283" evidence="2">
    <location>
        <begin position="28"/>
        <end position="297"/>
    </location>
</feature>
<protein>
    <submittedName>
        <fullName evidence="4">Lipoprotein</fullName>
    </submittedName>
</protein>
<dbReference type="Gene3D" id="3.10.310.50">
    <property type="match status" value="1"/>
</dbReference>
<keyword evidence="4" id="KW-0449">Lipoprotein</keyword>
<dbReference type="PANTHER" id="PTHR30373">
    <property type="entry name" value="UPF0603 PROTEIN YGCG"/>
    <property type="match status" value="1"/>
</dbReference>
<keyword evidence="1" id="KW-0812">Transmembrane</keyword>
<keyword evidence="5" id="KW-1185">Reference proteome</keyword>
<dbReference type="OrthoDB" id="9810918at2"/>
<gene>
    <name evidence="4" type="ORF">ZRA01_02070</name>
</gene>
<keyword evidence="2" id="KW-0732">Signal</keyword>
<evidence type="ECO:0000256" key="1">
    <source>
        <dbReference type="SAM" id="Phobius"/>
    </source>
</evidence>
<comment type="caution">
    <text evidence="4">The sequence shown here is derived from an EMBL/GenBank/DDBJ whole genome shotgun (WGS) entry which is preliminary data.</text>
</comment>
<name>A0A4Y4CRP0_ZOORA</name>
<evidence type="ECO:0000259" key="3">
    <source>
        <dbReference type="Pfam" id="PF04536"/>
    </source>
</evidence>
<dbReference type="InterPro" id="IPR007621">
    <property type="entry name" value="TPM_dom"/>
</dbReference>
<accession>A0A4Y4CRP0</accession>